<dbReference type="SUPFAM" id="SSF49562">
    <property type="entry name" value="C2 domain (Calcium/lipid-binding domain, CaLB)"/>
    <property type="match status" value="1"/>
</dbReference>
<protein>
    <recommendedName>
        <fullName evidence="7">DH domain-containing protein</fullName>
    </recommendedName>
</protein>
<feature type="region of interest" description="Disordered" evidence="1">
    <location>
        <begin position="647"/>
        <end position="691"/>
    </location>
</feature>
<feature type="region of interest" description="Disordered" evidence="1">
    <location>
        <begin position="1314"/>
        <end position="1334"/>
    </location>
</feature>
<dbReference type="InterPro" id="IPR011993">
    <property type="entry name" value="PH-like_dom_sf"/>
</dbReference>
<dbReference type="PANTHER" id="PTHR46848:SF1">
    <property type="entry name" value="REGULATOR OF G-PROTEIN SIGNALING 3"/>
    <property type="match status" value="1"/>
</dbReference>
<dbReference type="GO" id="GO:0005085">
    <property type="term" value="F:guanyl-nucleotide exchange factor activity"/>
    <property type="evidence" value="ECO:0007669"/>
    <property type="project" value="InterPro"/>
</dbReference>
<feature type="compositionally biased region" description="Basic and acidic residues" evidence="1">
    <location>
        <begin position="1693"/>
        <end position="1718"/>
    </location>
</feature>
<comment type="caution">
    <text evidence="5">The sequence shown here is derived from an EMBL/GenBank/DDBJ whole genome shotgun (WGS) entry which is preliminary data.</text>
</comment>
<feature type="domain" description="DH" evidence="3">
    <location>
        <begin position="969"/>
        <end position="1150"/>
    </location>
</feature>
<dbReference type="EMBL" id="CADEPI010000088">
    <property type="protein sequence ID" value="CAB3373665.1"/>
    <property type="molecule type" value="Genomic_DNA"/>
</dbReference>
<sequence>MLKWAVGAGDHAASTGRPEADGQSEITDTPTSRPRLSLRRTSERFHVLPAREMQIKWANVRTICKEGKENPSSEHRLRPFGAATTQLEMEQRGPLGDVTNQSPVTSPRTVVPAEKKATPARIRSRRSVPKARNAADAENNSDLMRPNCTSCHSTPKRRLSRRTPKRKKTMEPQLNVSPLKPSDLCIDYSPDLGGSLLALRKRLEESVANHQVENPLYFDLQPPVGVLSTVSPLSRRVSQLRLSTPEKPPPLPEKPPPKRSDSDNSSVMSQFVASLKDINLSPLDATITNNSPPTSSSGSSGGSRKRTRRHSDGHTPVAGVQRQRRFSETSSVSARSASIGSSGHDTTLKANEASIALTLPTPRLTPELICWRNSVASSEVSALNETWDSHRLHTLFRQQDKALPADQDTPPFQVTMETKSIADMARQEPFTPLSAACEATIQHARIVDLTSLTSRTATTSGVDIVSLIDTVLREVRAEEDAFHTPVVGGSFSEQQSNKDSPVALVDRQSRSRRCLSYVSPCGRQRSALNLTPCRKRKKRPRAKGELKLSLYRNAGLLTVHVISATNLPQRDPGKPASAFVKICVLPKKGCDGGPIGETQRTNVRRPASGPAGCPVYRFDQKFSLELDAEEQVASECRVLVSPESERVREQSSLRSVGRSQNPPPEWQCARVPTQRPPEPRGGRPGAAAGRCPADAVSPACAKSECVGCMSFGVGDVFKQDVRGSFLVLSPSTGRSQNVAVTKSTGQLTGSKNSSEMAEHMSDSSLDDARENDAVTPRRHDKRRSGYRKAFSTPSTQTEDNTFLCHLELEPPAEEGQKPSSALGRTPFTTTKKLMRKQGTGFGFSVAWTQPPRVERVEAGLPADKAGMRPGDYIIFVENQNVVTMPEDAILNLIRLGGNNLTLEVYRRTTPNGVVLQQPQQTPAVPMPPPATRRSASVTDCSATTSDLRKRLQLPQVTFSSEAVLSTDDARKRAIYQLLQKLQQFALSMRFGVDRFLVPLADRKDLLSSQDHFILFQNSEELVMLTEEMLEQMLTDDTDSLGQNLGRVYVNKVQALTNAYRKYCLGLKKADCLLAQQSSHPGFMKVVSDPPIPKRRPDLTTFLHKPLEHYRETLKLLQTVLKNSKVNDEEYAALSKVVHAFEVTYKDITANSGLMEPDSEGKPLLSIQDLESRLVFTKCKPFKLNTGGRQWIFGGDLSRIEGRSSKAYWALLFSDLLLLATVSRDKVLFVTDEPLSLLAVTQACFTIKKKENEFRLIIDAPPPSPLDANAKKDKSGKSRRKSIAFRAPTPELKAVWQNLIQRQIIYLNTVRGGTPSASPLDSPAEQPSIATVDSPSRLQVRPDPFLAKLEESLIESTPRPPQPKHLPRELLETPIDAALLESSPRTFKEARMRILESKRRFLESNVDTTSWAEPLLEMRKSKSGKIDSIAEESAAAVVATETPKRSASGEMPVGKRPKEHAVKSSVSVEAVRTLAEIVDTPKKVVAKTVDLSKKKQAADLLRKDVPKPPKSSEHKKQVEVKTFAPCEPKKSTPEPKKSTPEPKKSTPEPKKPTAESKKLPVEPKKSPSSGEVKKTAEPIADVAKKPPEKPPRKHLSIESNESKDGKDEKENDDPLNVLLHDLFFPLQVTQTQIHASTSFDAKSSTNPMHSIFSDLFTPKQPADKNNKTLLKPAVASNKNSPSPTSKSKPQTKPEPTKTKSESKNSIKSENKPKPADPTKKPVKSSSKSTIKPLSSDMISEAMRQSDSERKEAELLLDNDSDRESIASHKRLGGTFRKPEPP</sequence>
<feature type="compositionally biased region" description="Basic and acidic residues" evidence="1">
    <location>
        <begin position="1742"/>
        <end position="1765"/>
    </location>
</feature>
<feature type="compositionally biased region" description="Low complexity" evidence="1">
    <location>
        <begin position="1675"/>
        <end position="1689"/>
    </location>
</feature>
<dbReference type="Gene3D" id="1.20.900.10">
    <property type="entry name" value="Dbl homology (DH) domain"/>
    <property type="match status" value="1"/>
</dbReference>
<dbReference type="InterPro" id="IPR001478">
    <property type="entry name" value="PDZ"/>
</dbReference>
<evidence type="ECO:0008006" key="7">
    <source>
        <dbReference type="Google" id="ProtNLM"/>
    </source>
</evidence>
<feature type="region of interest" description="Disordered" evidence="1">
    <location>
        <begin position="94"/>
        <end position="180"/>
    </location>
</feature>
<dbReference type="InterPro" id="IPR000219">
    <property type="entry name" value="DH_dom"/>
</dbReference>
<feature type="region of interest" description="Disordered" evidence="1">
    <location>
        <begin position="733"/>
        <end position="799"/>
    </location>
</feature>
<reference evidence="5 6" key="1">
    <citation type="submission" date="2020-04" db="EMBL/GenBank/DDBJ databases">
        <authorList>
            <person name="Alioto T."/>
            <person name="Alioto T."/>
            <person name="Gomez Garrido J."/>
        </authorList>
    </citation>
    <scope>NUCLEOTIDE SEQUENCE [LARGE SCALE GENOMIC DNA]</scope>
</reference>
<feature type="region of interest" description="Disordered" evidence="1">
    <location>
        <begin position="1637"/>
        <end position="1780"/>
    </location>
</feature>
<feature type="compositionally biased region" description="Basic and acidic residues" evidence="1">
    <location>
        <begin position="1599"/>
        <end position="1608"/>
    </location>
</feature>
<dbReference type="OrthoDB" id="410721at2759"/>
<evidence type="ECO:0000256" key="1">
    <source>
        <dbReference type="SAM" id="MobiDB-lite"/>
    </source>
</evidence>
<dbReference type="InterPro" id="IPR036034">
    <property type="entry name" value="PDZ_sf"/>
</dbReference>
<accession>A0A8S1D0K3</accession>
<dbReference type="Gene3D" id="2.30.29.30">
    <property type="entry name" value="Pleckstrin-homology domain (PH domain)/Phosphotyrosine-binding domain (PTB)"/>
    <property type="match status" value="1"/>
</dbReference>
<keyword evidence="6" id="KW-1185">Reference proteome</keyword>
<dbReference type="InterPro" id="IPR035899">
    <property type="entry name" value="DBL_dom_sf"/>
</dbReference>
<dbReference type="SUPFAM" id="SSF50156">
    <property type="entry name" value="PDZ domain-like"/>
    <property type="match status" value="1"/>
</dbReference>
<dbReference type="PROSITE" id="PS50004">
    <property type="entry name" value="C2"/>
    <property type="match status" value="1"/>
</dbReference>
<evidence type="ECO:0000313" key="5">
    <source>
        <dbReference type="EMBL" id="CAB3373665.1"/>
    </source>
</evidence>
<feature type="compositionally biased region" description="Basic and acidic residues" evidence="1">
    <location>
        <begin position="756"/>
        <end position="777"/>
    </location>
</feature>
<dbReference type="SUPFAM" id="SSF50729">
    <property type="entry name" value="PH domain-like"/>
    <property type="match status" value="1"/>
</dbReference>
<feature type="region of interest" description="Disordered" evidence="1">
    <location>
        <begin position="1439"/>
        <end position="1459"/>
    </location>
</feature>
<dbReference type="PROSITE" id="PS50010">
    <property type="entry name" value="DH_2"/>
    <property type="match status" value="1"/>
</dbReference>
<dbReference type="GO" id="GO:0005634">
    <property type="term" value="C:nucleus"/>
    <property type="evidence" value="ECO:0007669"/>
    <property type="project" value="TreeGrafter"/>
</dbReference>
<feature type="compositionally biased region" description="Polar residues" evidence="1">
    <location>
        <begin position="98"/>
        <end position="108"/>
    </location>
</feature>
<name>A0A8S1D0K3_9INSE</name>
<dbReference type="InterPro" id="IPR035892">
    <property type="entry name" value="C2_domain_sf"/>
</dbReference>
<feature type="compositionally biased region" description="Low complexity" evidence="1">
    <location>
        <begin position="1722"/>
        <end position="1734"/>
    </location>
</feature>
<dbReference type="InterPro" id="IPR000008">
    <property type="entry name" value="C2_dom"/>
</dbReference>
<dbReference type="PANTHER" id="PTHR46848">
    <property type="entry name" value="REGULATOR OF G-PROTEIN SIGNALING 3"/>
    <property type="match status" value="1"/>
</dbReference>
<feature type="compositionally biased region" description="Low complexity" evidence="1">
    <location>
        <begin position="288"/>
        <end position="298"/>
    </location>
</feature>
<evidence type="ECO:0000259" key="3">
    <source>
        <dbReference type="PROSITE" id="PS50010"/>
    </source>
</evidence>
<feature type="compositionally biased region" description="Polar residues" evidence="1">
    <location>
        <begin position="733"/>
        <end position="755"/>
    </location>
</feature>
<dbReference type="Gene3D" id="2.60.40.150">
    <property type="entry name" value="C2 domain"/>
    <property type="match status" value="1"/>
</dbReference>
<gene>
    <name evidence="5" type="ORF">CLODIP_2_CD11288</name>
</gene>
<dbReference type="Gene3D" id="2.30.42.10">
    <property type="match status" value="1"/>
</dbReference>
<evidence type="ECO:0000313" key="6">
    <source>
        <dbReference type="Proteomes" id="UP000494165"/>
    </source>
</evidence>
<evidence type="ECO:0000259" key="4">
    <source>
        <dbReference type="PROSITE" id="PS50106"/>
    </source>
</evidence>
<proteinExistence type="predicted"/>
<feature type="compositionally biased region" description="Polar residues" evidence="1">
    <location>
        <begin position="1637"/>
        <end position="1647"/>
    </location>
</feature>
<dbReference type="PROSITE" id="PS50106">
    <property type="entry name" value="PDZ"/>
    <property type="match status" value="1"/>
</dbReference>
<feature type="compositionally biased region" description="Basic residues" evidence="1">
    <location>
        <begin position="154"/>
        <end position="168"/>
    </location>
</feature>
<feature type="compositionally biased region" description="Basic and acidic residues" evidence="1">
    <location>
        <begin position="1491"/>
        <end position="1518"/>
    </location>
</feature>
<feature type="region of interest" description="Disordered" evidence="1">
    <location>
        <begin position="240"/>
        <end position="266"/>
    </location>
</feature>
<dbReference type="Pfam" id="PF00621">
    <property type="entry name" value="RhoGEF"/>
    <property type="match status" value="1"/>
</dbReference>
<feature type="compositionally biased region" description="Low complexity" evidence="1">
    <location>
        <begin position="328"/>
        <end position="342"/>
    </location>
</feature>
<evidence type="ECO:0000259" key="2">
    <source>
        <dbReference type="PROSITE" id="PS50004"/>
    </source>
</evidence>
<feature type="compositionally biased region" description="Polar residues" evidence="1">
    <location>
        <begin position="138"/>
        <end position="153"/>
    </location>
</feature>
<dbReference type="SMART" id="SM00228">
    <property type="entry name" value="PDZ"/>
    <property type="match status" value="1"/>
</dbReference>
<feature type="region of interest" description="Disordered" evidence="1">
    <location>
        <begin position="283"/>
        <end position="346"/>
    </location>
</feature>
<feature type="region of interest" description="Disordered" evidence="1">
    <location>
        <begin position="1491"/>
        <end position="1612"/>
    </location>
</feature>
<dbReference type="SUPFAM" id="SSF48065">
    <property type="entry name" value="DBL homology domain (DH-domain)"/>
    <property type="match status" value="1"/>
</dbReference>
<dbReference type="Pfam" id="PF00595">
    <property type="entry name" value="PDZ"/>
    <property type="match status" value="1"/>
</dbReference>
<feature type="domain" description="C2" evidence="2">
    <location>
        <begin position="542"/>
        <end position="676"/>
    </location>
</feature>
<feature type="domain" description="PDZ" evidence="4">
    <location>
        <begin position="830"/>
        <end position="908"/>
    </location>
</feature>
<feature type="compositionally biased region" description="Basic and acidic residues" evidence="1">
    <location>
        <begin position="1526"/>
        <end position="1589"/>
    </location>
</feature>
<dbReference type="GO" id="GO:0005886">
    <property type="term" value="C:plasma membrane"/>
    <property type="evidence" value="ECO:0007669"/>
    <property type="project" value="TreeGrafter"/>
</dbReference>
<feature type="region of interest" description="Disordered" evidence="1">
    <location>
        <begin position="1"/>
        <end position="42"/>
    </location>
</feature>
<dbReference type="Proteomes" id="UP000494165">
    <property type="component" value="Unassembled WGS sequence"/>
</dbReference>
<organism evidence="5 6">
    <name type="scientific">Cloeon dipterum</name>
    <dbReference type="NCBI Taxonomy" id="197152"/>
    <lineage>
        <taxon>Eukaryota</taxon>
        <taxon>Metazoa</taxon>
        <taxon>Ecdysozoa</taxon>
        <taxon>Arthropoda</taxon>
        <taxon>Hexapoda</taxon>
        <taxon>Insecta</taxon>
        <taxon>Pterygota</taxon>
        <taxon>Palaeoptera</taxon>
        <taxon>Ephemeroptera</taxon>
        <taxon>Pisciforma</taxon>
        <taxon>Baetidae</taxon>
        <taxon>Cloeon</taxon>
    </lineage>
</organism>